<dbReference type="AlphaFoldDB" id="A0A1Y6IWT5"/>
<dbReference type="EMBL" id="FXXI01000005">
    <property type="protein sequence ID" value="SMS01481.1"/>
    <property type="molecule type" value="Genomic_DNA"/>
</dbReference>
<evidence type="ECO:0000313" key="2">
    <source>
        <dbReference type="Proteomes" id="UP000196125"/>
    </source>
</evidence>
<protein>
    <recommendedName>
        <fullName evidence="3">DUF4225 domain-containing protein</fullName>
    </recommendedName>
</protein>
<gene>
    <name evidence="1" type="ORF">VIM7927_02777</name>
</gene>
<dbReference type="InterPro" id="IPR025320">
    <property type="entry name" value="DUF4225"/>
</dbReference>
<dbReference type="Pfam" id="PF13988">
    <property type="entry name" value="DUF4225"/>
    <property type="match status" value="1"/>
</dbReference>
<reference evidence="1 2" key="1">
    <citation type="submission" date="2017-05" db="EMBL/GenBank/DDBJ databases">
        <authorList>
            <person name="Song R."/>
            <person name="Chenine A.L."/>
            <person name="Ruprecht R.M."/>
        </authorList>
    </citation>
    <scope>NUCLEOTIDE SEQUENCE [LARGE SCALE GENOMIC DNA]</scope>
    <source>
        <strain evidence="1 2">CECT 7927</strain>
    </source>
</reference>
<dbReference type="Proteomes" id="UP000196125">
    <property type="component" value="Unassembled WGS sequence"/>
</dbReference>
<sequence>MTTGNKEAGLNSRTDLYTTWQVQQSSKRLVTQASHITAQHVKSSGLRNMIIREYESFSNSLVRLYEDGKKTAQEVMHELEMEAQELYEQHSVFIQKGIGLYAGVMQIVGGVSVIVISDGAMVPYGVPLILHGINNVYENTMYFLMKNEDAVGPVRALYQYGAESLELGDSVGDTAYYTVDIGLSLYGLFGKTALRPGSWKLFRRIPSDYCRGIEVISKPGLAAEVAGDAVTLESIHNEMAK</sequence>
<accession>A0A1Y6IWT5</accession>
<proteinExistence type="predicted"/>
<name>A0A1Y6IWT5_9VIBR</name>
<evidence type="ECO:0000313" key="1">
    <source>
        <dbReference type="EMBL" id="SMS01481.1"/>
    </source>
</evidence>
<evidence type="ECO:0008006" key="3">
    <source>
        <dbReference type="Google" id="ProtNLM"/>
    </source>
</evidence>
<organism evidence="1 2">
    <name type="scientific">Vibrio mangrovi</name>
    <dbReference type="NCBI Taxonomy" id="474394"/>
    <lineage>
        <taxon>Bacteria</taxon>
        <taxon>Pseudomonadati</taxon>
        <taxon>Pseudomonadota</taxon>
        <taxon>Gammaproteobacteria</taxon>
        <taxon>Vibrionales</taxon>
        <taxon>Vibrionaceae</taxon>
        <taxon>Vibrio</taxon>
    </lineage>
</organism>